<dbReference type="OrthoDB" id="10007406at2759"/>
<dbReference type="EMBL" id="AFYH01022846">
    <property type="status" value="NOT_ANNOTATED_CDS"/>
    <property type="molecule type" value="Genomic_DNA"/>
</dbReference>
<dbReference type="EMBL" id="AFYH01022844">
    <property type="status" value="NOT_ANNOTATED_CDS"/>
    <property type="molecule type" value="Genomic_DNA"/>
</dbReference>
<dbReference type="GeneTree" id="ENSGT00610000086112"/>
<dbReference type="FunCoup" id="M3XHA3">
    <property type="interactions" value="684"/>
</dbReference>
<reference evidence="1" key="3">
    <citation type="submission" date="2025-09" db="UniProtKB">
        <authorList>
            <consortium name="Ensembl"/>
        </authorList>
    </citation>
    <scope>IDENTIFICATION</scope>
</reference>
<dbReference type="InParanoid" id="M3XHA3"/>
<evidence type="ECO:0000313" key="1">
    <source>
        <dbReference type="Ensembl" id="ENSLACP00000022109.1"/>
    </source>
</evidence>
<dbReference type="EMBL" id="AFYH01022841">
    <property type="status" value="NOT_ANNOTATED_CDS"/>
    <property type="molecule type" value="Genomic_DNA"/>
</dbReference>
<protein>
    <submittedName>
        <fullName evidence="1">KIAA0825</fullName>
    </submittedName>
</protein>
<dbReference type="InterPro" id="IPR027993">
    <property type="entry name" value="DUF4495"/>
</dbReference>
<dbReference type="EMBL" id="AFYH01022843">
    <property type="status" value="NOT_ANNOTATED_CDS"/>
    <property type="molecule type" value="Genomic_DNA"/>
</dbReference>
<dbReference type="PANTHER" id="PTHR33960">
    <property type="entry name" value="SIMILAR TO KIAA0825 PROTEIN"/>
    <property type="match status" value="1"/>
</dbReference>
<evidence type="ECO:0000313" key="2">
    <source>
        <dbReference type="Proteomes" id="UP000008672"/>
    </source>
</evidence>
<organism evidence="1 2">
    <name type="scientific">Latimeria chalumnae</name>
    <name type="common">Coelacanth</name>
    <dbReference type="NCBI Taxonomy" id="7897"/>
    <lineage>
        <taxon>Eukaryota</taxon>
        <taxon>Metazoa</taxon>
        <taxon>Chordata</taxon>
        <taxon>Craniata</taxon>
        <taxon>Vertebrata</taxon>
        <taxon>Euteleostomi</taxon>
        <taxon>Coelacanthiformes</taxon>
        <taxon>Coelacanthidae</taxon>
        <taxon>Latimeria</taxon>
    </lineage>
</organism>
<dbReference type="Proteomes" id="UP000008672">
    <property type="component" value="Unassembled WGS sequence"/>
</dbReference>
<dbReference type="EMBL" id="AFYH01022837">
    <property type="status" value="NOT_ANNOTATED_CDS"/>
    <property type="molecule type" value="Genomic_DNA"/>
</dbReference>
<keyword evidence="2" id="KW-1185">Reference proteome</keyword>
<dbReference type="KEGG" id="lcm:102358832"/>
<dbReference type="STRING" id="7897.ENSLACP00000022109"/>
<dbReference type="EMBL" id="AFYH01022840">
    <property type="status" value="NOT_ANNOTATED_CDS"/>
    <property type="molecule type" value="Genomic_DNA"/>
</dbReference>
<dbReference type="EMBL" id="AFYH01022838">
    <property type="status" value="NOT_ANNOTATED_CDS"/>
    <property type="molecule type" value="Genomic_DNA"/>
</dbReference>
<sequence length="1281" mass="146542">MEWKVEHYLDHSDSDCLLDSLPTDLDIEQTLSDIDEKLKRNTLCIEQTLKDLQLEVNETCIGETLQNTSDCLHWLNNFNFTSPKPLSTPHVQLIDFLKALQHFLKTEQAQEEVVLELLLDLSSQCGVSFPCTPSGTSFQFASRTSLHAVEENSSMDVHTLWDDVRLHLRRFLVDGLQSPQEFSSPPSKIQFRTYCLQRLLFLYPEPEVLIKYQNIQMKSIQDLLQASMLSCCGEANFDQVVLGYQSVTPILCTMIKEDLYTLSRITEPFSVLKFINETYLDKFAEELSILMERLCDLQLKENVLHANKTSKISSKQKGSVHALGTHENAKKGRSYFLTSYQLKCLSQLIKLLLYLEDKIEELSAEILLLPSKTELSRNIQGVLKKNYEDLETIPAETDKTNSQAMHLLQVTEPLSLKFSWRSAFKELSPSTAHCIKVVIEDVCAKSLQHEQDQHNSSVGSTIPLVSIQQKERFVASFEEEQPKRITKFCSDIMEELDALLPLALACRDDFLQKMRANFVEACCKVAAAVLARLEERSKEVPSKAPVQNLYAALSTAIYVLQCLILYENLTKETNKKPLFLLPIQRYQEFISALQFQVTDYCVRVCATSILQDAESHHWDDSKAFYEGERCSFSIQMWHYYSCALRHDLWNVLPPRLAQEILAKVLSESCTVLVGRYSQAQPSYKRTPQIRTDITALLLCVENLLWSMCSSVRALLQPTKDNDPCIFKIHSHCNSLLAVLAILTSPLKNLYETFKNGFCNFLTVDPSEASRGQLLQWLYWIKPCSFPVDAYRAPSAEVVVQGYLKLLLAQPCCNWNLLLQTLLHHDCLILKILLSYSNTEPMKCREKEKCTEQLHSKQPSLIEAVFMVLTYCSLSPKSLGGVLESYLDKHKLWDDLYNISDCSEPEPEILRCLRSALAKPIRNMVKQIISLLYAWQAAENHGAHQYKQIVPESLLKKIPKEWKYPPRELKRKESGKSFTRLVVQAVSAVVGNLPTAIASLPTPIKYFFNLAEKKASQQLAEQNCTGLLLWNFLMMMCKTFEDGNAIELLTSITLDRWGKEKLSLVSECLLNIVGQQKGSPKPVTQMVLQTMERQRPKWIESQLQKARRLSTECAFVAEESKGLQQEKGSTLELTEQKIAMMVLDICHKPGGSEYLRQIYHIIQLNEQNLNEHISFLSGSDRGLGISRLLAVTVQNVEEEPKMFNPLQVFNHYGDGLFDQSAITEWNWDWTNLLPSYLGLSETTFRALLANRWEMKEDAVLEEEEKILLEHLRKLYFKKLPNS</sequence>
<dbReference type="eggNOG" id="ENOG502QUZJ">
    <property type="taxonomic scope" value="Eukaryota"/>
</dbReference>
<proteinExistence type="predicted"/>
<dbReference type="EMBL" id="AFYH01022845">
    <property type="status" value="NOT_ANNOTATED_CDS"/>
    <property type="molecule type" value="Genomic_DNA"/>
</dbReference>
<gene>
    <name evidence="1" type="primary">KIAA0825</name>
</gene>
<dbReference type="Ensembl" id="ENSLACT00000025799.1">
    <property type="protein sequence ID" value="ENSLACP00000022109.1"/>
    <property type="gene ID" value="ENSLACG00000015807.2"/>
</dbReference>
<dbReference type="EMBL" id="AFYH01022839">
    <property type="status" value="NOT_ANNOTATED_CDS"/>
    <property type="molecule type" value="Genomic_DNA"/>
</dbReference>
<accession>M3XHA3</accession>
<dbReference type="PANTHER" id="PTHR33960:SF1">
    <property type="entry name" value="SIMILAR TO KIAA0825 PROTEIN"/>
    <property type="match status" value="1"/>
</dbReference>
<dbReference type="OMA" id="WEMKKDE"/>
<dbReference type="EMBL" id="AFYH01022842">
    <property type="status" value="NOT_ANNOTATED_CDS"/>
    <property type="molecule type" value="Genomic_DNA"/>
</dbReference>
<name>M3XHA3_LATCH</name>
<dbReference type="Pfam" id="PF14906">
    <property type="entry name" value="DUF4495"/>
    <property type="match status" value="1"/>
</dbReference>
<reference evidence="1" key="2">
    <citation type="submission" date="2025-08" db="UniProtKB">
        <authorList>
            <consortium name="Ensembl"/>
        </authorList>
    </citation>
    <scope>IDENTIFICATION</scope>
</reference>
<reference evidence="2" key="1">
    <citation type="submission" date="2011-08" db="EMBL/GenBank/DDBJ databases">
        <title>The draft genome of Latimeria chalumnae.</title>
        <authorList>
            <person name="Di Palma F."/>
            <person name="Alfoldi J."/>
            <person name="Johnson J."/>
            <person name="Berlin A."/>
            <person name="Gnerre S."/>
            <person name="Jaffe D."/>
            <person name="MacCallum I."/>
            <person name="Young S."/>
            <person name="Walker B.J."/>
            <person name="Lander E."/>
            <person name="Lindblad-Toh K."/>
        </authorList>
    </citation>
    <scope>NUCLEOTIDE SEQUENCE [LARGE SCALE GENOMIC DNA]</scope>
    <source>
        <strain evidence="2">Wild caught</strain>
    </source>
</reference>
<dbReference type="GeneID" id="102358832"/>